<organism evidence="2 3">
    <name type="scientific">Mycobacterium kansasii</name>
    <dbReference type="NCBI Taxonomy" id="1768"/>
    <lineage>
        <taxon>Bacteria</taxon>
        <taxon>Bacillati</taxon>
        <taxon>Actinomycetota</taxon>
        <taxon>Actinomycetes</taxon>
        <taxon>Mycobacteriales</taxon>
        <taxon>Mycobacteriaceae</taxon>
        <taxon>Mycobacterium</taxon>
    </lineage>
</organism>
<dbReference type="EMBL" id="MVBN01000003">
    <property type="protein sequence ID" value="OOK77010.1"/>
    <property type="molecule type" value="Genomic_DNA"/>
</dbReference>
<sequence>MPSGGNTGVPVVGPDRDSEPDIAYSTGSVARHDDRGPRYRSR</sequence>
<protein>
    <submittedName>
        <fullName evidence="2">Uncharacterized protein</fullName>
    </submittedName>
</protein>
<feature type="region of interest" description="Disordered" evidence="1">
    <location>
        <begin position="1"/>
        <end position="42"/>
    </location>
</feature>
<evidence type="ECO:0000256" key="1">
    <source>
        <dbReference type="SAM" id="MobiDB-lite"/>
    </source>
</evidence>
<reference evidence="2 3" key="1">
    <citation type="submission" date="2017-02" db="EMBL/GenBank/DDBJ databases">
        <title>Complete genome sequences of Mycobacterium kansasii strains isolated from rhesus macaques.</title>
        <authorList>
            <person name="Panda A."/>
            <person name="Nagaraj S."/>
            <person name="Zhao X."/>
            <person name="Tettelin H."/>
            <person name="Detolla L.J."/>
        </authorList>
    </citation>
    <scope>NUCLEOTIDE SEQUENCE [LARGE SCALE GENOMIC DNA]</scope>
    <source>
        <strain evidence="2 3">11-3469</strain>
    </source>
</reference>
<evidence type="ECO:0000313" key="3">
    <source>
        <dbReference type="Proteomes" id="UP000188532"/>
    </source>
</evidence>
<name>A0A1V3XD36_MYCKA</name>
<dbReference type="Proteomes" id="UP000188532">
    <property type="component" value="Unassembled WGS sequence"/>
</dbReference>
<gene>
    <name evidence="2" type="ORF">BZL29_3844</name>
</gene>
<feature type="compositionally biased region" description="Basic and acidic residues" evidence="1">
    <location>
        <begin position="30"/>
        <end position="42"/>
    </location>
</feature>
<evidence type="ECO:0000313" key="2">
    <source>
        <dbReference type="EMBL" id="OOK77010.1"/>
    </source>
</evidence>
<proteinExistence type="predicted"/>
<dbReference type="AlphaFoldDB" id="A0A1V3XD36"/>
<accession>A0A1V3XD36</accession>
<comment type="caution">
    <text evidence="2">The sequence shown here is derived from an EMBL/GenBank/DDBJ whole genome shotgun (WGS) entry which is preliminary data.</text>
</comment>